<gene>
    <name evidence="14" type="ORF">A6J80_15300</name>
</gene>
<dbReference type="Gene3D" id="3.70.10.10">
    <property type="match status" value="1"/>
</dbReference>
<keyword evidence="6" id="KW-0548">Nucleotidyltransferase</keyword>
<feature type="domain" description="DNA polymerase III beta sliding clamp N-terminal" evidence="12">
    <location>
        <begin position="20"/>
        <end position="74"/>
    </location>
</feature>
<keyword evidence="8" id="KW-0239">DNA-directed DNA polymerase</keyword>
<dbReference type="GO" id="GO:0006271">
    <property type="term" value="P:DNA strand elongation involved in DNA replication"/>
    <property type="evidence" value="ECO:0007669"/>
    <property type="project" value="TreeGrafter"/>
</dbReference>
<dbReference type="SUPFAM" id="SSF55979">
    <property type="entry name" value="DNA clamp"/>
    <property type="match status" value="3"/>
</dbReference>
<dbReference type="Pfam" id="PF00712">
    <property type="entry name" value="DNA_pol3_beta"/>
    <property type="match status" value="1"/>
</dbReference>
<dbReference type="PANTHER" id="PTHR30478:SF0">
    <property type="entry name" value="BETA SLIDING CLAMP"/>
    <property type="match status" value="1"/>
</dbReference>
<evidence type="ECO:0000256" key="8">
    <source>
        <dbReference type="ARBA" id="ARBA00022932"/>
    </source>
</evidence>
<evidence type="ECO:0000313" key="14">
    <source>
        <dbReference type="EMBL" id="ARC37550.1"/>
    </source>
</evidence>
<dbReference type="GO" id="GO:0003677">
    <property type="term" value="F:DNA binding"/>
    <property type="evidence" value="ECO:0007669"/>
    <property type="project" value="UniProtKB-KW"/>
</dbReference>
<comment type="subcellular location">
    <subcellularLocation>
        <location evidence="1">Cytoplasm</location>
    </subcellularLocation>
</comment>
<evidence type="ECO:0000256" key="4">
    <source>
        <dbReference type="ARBA" id="ARBA00022490"/>
    </source>
</evidence>
<evidence type="ECO:0000259" key="13">
    <source>
        <dbReference type="Pfam" id="PF02767"/>
    </source>
</evidence>
<keyword evidence="15" id="KW-1185">Reference proteome</keyword>
<dbReference type="KEGG" id="pye:A6J80_15300"/>
<evidence type="ECO:0000256" key="6">
    <source>
        <dbReference type="ARBA" id="ARBA00022695"/>
    </source>
</evidence>
<dbReference type="EMBL" id="CP020442">
    <property type="protein sequence ID" value="ARC37550.1"/>
    <property type="molecule type" value="Genomic_DNA"/>
</dbReference>
<dbReference type="InterPro" id="IPR001001">
    <property type="entry name" value="DNA_polIII_beta"/>
</dbReference>
<reference evidence="14" key="1">
    <citation type="submission" date="2017-12" db="EMBL/GenBank/DDBJ databases">
        <title>FDA dAtabase for Regulatory Grade micrObial Sequences (FDA-ARGOS): Supporting development and validation of Infectious Disease Dx tests.</title>
        <authorList>
            <person name="Campos J."/>
            <person name="Goldberg B."/>
            <person name="Tallon L."/>
            <person name="Sadzewicz L."/>
            <person name="Sengamalay N."/>
            <person name="Ott S."/>
            <person name="Godinez A."/>
            <person name="Nagaraj S."/>
            <person name="Vyas G."/>
            <person name="Aluvathingal J."/>
            <person name="Nadendla S."/>
            <person name="Geyer C."/>
            <person name="Nandy P."/>
            <person name="Hobson J."/>
            <person name="Sichtig H."/>
        </authorList>
    </citation>
    <scope>NUCLEOTIDE SEQUENCE</scope>
    <source>
        <strain evidence="14">FDAARGOS_252</strain>
    </source>
</reference>
<keyword evidence="5" id="KW-0808">Transferase</keyword>
<dbReference type="InterPro" id="IPR022634">
    <property type="entry name" value="DNA_polIII_beta_N"/>
</dbReference>
<accession>A0A1V0GUT6</accession>
<evidence type="ECO:0000256" key="3">
    <source>
        <dbReference type="ARBA" id="ARBA00021035"/>
    </source>
</evidence>
<dbReference type="STRING" id="147645.A6J80_15300"/>
<evidence type="ECO:0000256" key="1">
    <source>
        <dbReference type="ARBA" id="ARBA00004496"/>
    </source>
</evidence>
<proteinExistence type="inferred from homology"/>
<dbReference type="GO" id="GO:0008408">
    <property type="term" value="F:3'-5' exonuclease activity"/>
    <property type="evidence" value="ECO:0007669"/>
    <property type="project" value="InterPro"/>
</dbReference>
<evidence type="ECO:0000256" key="10">
    <source>
        <dbReference type="ARBA" id="ARBA00030988"/>
    </source>
</evidence>
<dbReference type="GO" id="GO:0003887">
    <property type="term" value="F:DNA-directed DNA polymerase activity"/>
    <property type="evidence" value="ECO:0007669"/>
    <property type="project" value="UniProtKB-KW"/>
</dbReference>
<comment type="similarity">
    <text evidence="2">Belongs to the beta sliding clamp family.</text>
</comment>
<evidence type="ECO:0000256" key="5">
    <source>
        <dbReference type="ARBA" id="ARBA00022679"/>
    </source>
</evidence>
<evidence type="ECO:0000256" key="11">
    <source>
        <dbReference type="ARBA" id="ARBA00033276"/>
    </source>
</evidence>
<dbReference type="GO" id="GO:0005737">
    <property type="term" value="C:cytoplasm"/>
    <property type="evidence" value="ECO:0007669"/>
    <property type="project" value="UniProtKB-SubCell"/>
</dbReference>
<dbReference type="InterPro" id="IPR046938">
    <property type="entry name" value="DNA_clamp_sf"/>
</dbReference>
<keyword evidence="4" id="KW-0963">Cytoplasm</keyword>
<evidence type="ECO:0000256" key="7">
    <source>
        <dbReference type="ARBA" id="ARBA00022705"/>
    </source>
</evidence>
<dbReference type="Pfam" id="PF02767">
    <property type="entry name" value="DNA_pol3_beta_2"/>
    <property type="match status" value="1"/>
</dbReference>
<feature type="domain" description="DNA polymerase III beta sliding clamp central" evidence="13">
    <location>
        <begin position="143"/>
        <end position="255"/>
    </location>
</feature>
<organism evidence="14 15">
    <name type="scientific">Paracoccus yeei</name>
    <dbReference type="NCBI Taxonomy" id="147645"/>
    <lineage>
        <taxon>Bacteria</taxon>
        <taxon>Pseudomonadati</taxon>
        <taxon>Pseudomonadota</taxon>
        <taxon>Alphaproteobacteria</taxon>
        <taxon>Rhodobacterales</taxon>
        <taxon>Paracoccaceae</taxon>
        <taxon>Paracoccus</taxon>
    </lineage>
</organism>
<sequence>MGLMQSDITAEAGVIRCLVADLRNAVAAAATVIERRNTIPVLGCLHIVPGKGELMISGTNLDAWLTVRCPAHATKAEPFCLPAPVLKALLSGAALEDEVTIRREKDVLTFQIGPVTARLRDLIPAADWPTPPQVEGVPVQVGEAALVKLIDSVRFAISTEETRYYLNGIFLTGINGRLAGVATDGHRLARYCSDEPWDFPGVIFPRTTVAALRWRLVPGGNRTVSVAVEANANRMSIAGDGWIMVCKTIDGTFPDYGRVIPARVDDPGYAILSLETLLRLPDPASDGSRAIKLDLENAKASVKNALFSLDVAMPIEARGRFAIGFNGKYLRQIARAFGTLRIEATSPGDAAHILTDDPDLTVVLMPMRV</sequence>
<dbReference type="CDD" id="cd00140">
    <property type="entry name" value="beta_clamp"/>
    <property type="match status" value="1"/>
</dbReference>
<evidence type="ECO:0000256" key="9">
    <source>
        <dbReference type="ARBA" id="ARBA00023125"/>
    </source>
</evidence>
<dbReference type="PANTHER" id="PTHR30478">
    <property type="entry name" value="DNA POLYMERASE III SUBUNIT BETA"/>
    <property type="match status" value="1"/>
</dbReference>
<evidence type="ECO:0000259" key="12">
    <source>
        <dbReference type="Pfam" id="PF00712"/>
    </source>
</evidence>
<dbReference type="Proteomes" id="UP000191257">
    <property type="component" value="Chromosome"/>
</dbReference>
<protein>
    <recommendedName>
        <fullName evidence="3">Beta sliding clamp</fullName>
    </recommendedName>
    <alternativeName>
        <fullName evidence="11">Beta-clamp processivity factor</fullName>
    </alternativeName>
    <alternativeName>
        <fullName evidence="10">DNA polymerase III beta sliding clamp subunit</fullName>
    </alternativeName>
</protein>
<dbReference type="SMART" id="SM00480">
    <property type="entry name" value="POL3Bc"/>
    <property type="match status" value="1"/>
</dbReference>
<keyword evidence="7" id="KW-0235">DNA replication</keyword>
<dbReference type="GO" id="GO:0009360">
    <property type="term" value="C:DNA polymerase III complex"/>
    <property type="evidence" value="ECO:0007669"/>
    <property type="project" value="InterPro"/>
</dbReference>
<evidence type="ECO:0000313" key="15">
    <source>
        <dbReference type="Proteomes" id="UP000191257"/>
    </source>
</evidence>
<dbReference type="InterPro" id="IPR022637">
    <property type="entry name" value="DNA_polIII_beta_cen"/>
</dbReference>
<dbReference type="AlphaFoldDB" id="A0A1V0GUT6"/>
<dbReference type="Gene3D" id="3.10.150.10">
    <property type="entry name" value="DNA Polymerase III, subunit A, domain 2"/>
    <property type="match status" value="1"/>
</dbReference>
<name>A0A1V0GUT6_9RHOB</name>
<keyword evidence="9" id="KW-0238">DNA-binding</keyword>
<evidence type="ECO:0000256" key="2">
    <source>
        <dbReference type="ARBA" id="ARBA00010752"/>
    </source>
</evidence>